<reference evidence="3" key="1">
    <citation type="submission" date="2016-04" db="EMBL/GenBank/DDBJ databases">
        <authorList>
            <person name="Evans L.H."/>
            <person name="Alamgir A."/>
            <person name="Owens N."/>
            <person name="Weber N.D."/>
            <person name="Virtaneva K."/>
            <person name="Barbian K."/>
            <person name="Babar A."/>
            <person name="Rosenke K."/>
        </authorList>
    </citation>
    <scope>NUCLEOTIDE SEQUENCE</scope>
    <source>
        <strain evidence="3">86</strain>
    </source>
</reference>
<protein>
    <recommendedName>
        <fullName evidence="2">Anti-sigma factor NepR domain-containing protein</fullName>
    </recommendedName>
</protein>
<feature type="domain" description="Anti-sigma factor NepR" evidence="2">
    <location>
        <begin position="20"/>
        <end position="53"/>
    </location>
</feature>
<organism evidence="3">
    <name type="scientific">uncultured Alphaproteobacteria bacterium</name>
    <dbReference type="NCBI Taxonomy" id="91750"/>
    <lineage>
        <taxon>Bacteria</taxon>
        <taxon>Pseudomonadati</taxon>
        <taxon>Pseudomonadota</taxon>
        <taxon>Alphaproteobacteria</taxon>
        <taxon>environmental samples</taxon>
    </lineage>
</organism>
<dbReference type="Pfam" id="PF18557">
    <property type="entry name" value="NepR"/>
    <property type="match status" value="1"/>
</dbReference>
<dbReference type="AlphaFoldDB" id="A0A212KCM3"/>
<feature type="region of interest" description="Disordered" evidence="1">
    <location>
        <begin position="1"/>
        <end position="20"/>
    </location>
</feature>
<feature type="compositionally biased region" description="Basic residues" evidence="1">
    <location>
        <begin position="1"/>
        <end position="12"/>
    </location>
</feature>
<evidence type="ECO:0000313" key="3">
    <source>
        <dbReference type="EMBL" id="SBW09426.1"/>
    </source>
</evidence>
<dbReference type="EMBL" id="FLUO01000001">
    <property type="protein sequence ID" value="SBW09426.1"/>
    <property type="molecule type" value="Genomic_DNA"/>
</dbReference>
<evidence type="ECO:0000256" key="1">
    <source>
        <dbReference type="SAM" id="MobiDB-lite"/>
    </source>
</evidence>
<accession>A0A212KCM3</accession>
<sequence>MMVDKIHRKNPGPRRGDPNEAISRKLKLLYTSVEEEGIPDRFLDLLEKLDLAERATSGASDPRDDR</sequence>
<name>A0A212KCM3_9PROT</name>
<dbReference type="InterPro" id="IPR041649">
    <property type="entry name" value="NepR"/>
</dbReference>
<evidence type="ECO:0000259" key="2">
    <source>
        <dbReference type="Pfam" id="PF18557"/>
    </source>
</evidence>
<gene>
    <name evidence="3" type="ORF">KL86APRO_12591</name>
</gene>
<proteinExistence type="predicted"/>